<dbReference type="GO" id="GO:0097542">
    <property type="term" value="C:ciliary tip"/>
    <property type="evidence" value="ECO:0007669"/>
    <property type="project" value="TreeGrafter"/>
</dbReference>
<dbReference type="EMBL" id="BTRK01000002">
    <property type="protein sequence ID" value="GMR34287.1"/>
    <property type="molecule type" value="Genomic_DNA"/>
</dbReference>
<keyword evidence="3" id="KW-0966">Cell projection</keyword>
<feature type="compositionally biased region" description="Basic and acidic residues" evidence="4">
    <location>
        <begin position="641"/>
        <end position="672"/>
    </location>
</feature>
<feature type="compositionally biased region" description="Basic and acidic residues" evidence="4">
    <location>
        <begin position="472"/>
        <end position="489"/>
    </location>
</feature>
<dbReference type="Gene3D" id="1.25.10.10">
    <property type="entry name" value="Leucine-rich Repeat Variant"/>
    <property type="match status" value="1"/>
</dbReference>
<dbReference type="GO" id="GO:0036064">
    <property type="term" value="C:ciliary basal body"/>
    <property type="evidence" value="ECO:0007669"/>
    <property type="project" value="InterPro"/>
</dbReference>
<feature type="compositionally biased region" description="Basic and acidic residues" evidence="4">
    <location>
        <begin position="589"/>
        <end position="608"/>
    </location>
</feature>
<feature type="compositionally biased region" description="Basic residues" evidence="4">
    <location>
        <begin position="99"/>
        <end position="111"/>
    </location>
</feature>
<dbReference type="Proteomes" id="UP001328107">
    <property type="component" value="Unassembled WGS sequence"/>
</dbReference>
<protein>
    <recommendedName>
        <fullName evidence="5">LisH domain-containing protein</fullName>
    </recommendedName>
</protein>
<dbReference type="GO" id="GO:0005814">
    <property type="term" value="C:centriole"/>
    <property type="evidence" value="ECO:0007669"/>
    <property type="project" value="TreeGrafter"/>
</dbReference>
<evidence type="ECO:0000259" key="5">
    <source>
        <dbReference type="Pfam" id="PF21050"/>
    </source>
</evidence>
<dbReference type="GO" id="GO:0005813">
    <property type="term" value="C:centrosome"/>
    <property type="evidence" value="ECO:0007669"/>
    <property type="project" value="UniProtKB-SubCell"/>
</dbReference>
<comment type="caution">
    <text evidence="6">The sequence shown here is derived from an EMBL/GenBank/DDBJ whole genome shotgun (WGS) entry which is preliminary data.</text>
</comment>
<feature type="non-terminal residue" evidence="6">
    <location>
        <position position="1"/>
    </location>
</feature>
<dbReference type="Pfam" id="PF21050">
    <property type="entry name" value="ARMC9_ARM"/>
    <property type="match status" value="1"/>
</dbReference>
<dbReference type="PANTHER" id="PTHR14881">
    <property type="entry name" value="LISH DOMAIN-CONTAINING PROTEIN ARMC9"/>
    <property type="match status" value="1"/>
</dbReference>
<feature type="compositionally biased region" description="Basic and acidic residues" evidence="4">
    <location>
        <begin position="561"/>
        <end position="580"/>
    </location>
</feature>
<feature type="region of interest" description="Disordered" evidence="4">
    <location>
        <begin position="77"/>
        <end position="119"/>
    </location>
</feature>
<feature type="compositionally biased region" description="Basic and acidic residues" evidence="4">
    <location>
        <begin position="683"/>
        <end position="694"/>
    </location>
</feature>
<dbReference type="PANTHER" id="PTHR14881:SF4">
    <property type="entry name" value="LISH DOMAIN-CONTAINING PROTEIN ARMC9"/>
    <property type="match status" value="1"/>
</dbReference>
<sequence>SPPSPGPIVETWRVEVGVWSEEEKEEETEEEDHEEERLLIDLGLELLRNLRRFDEEESRSEARSLLQRMTTITEEVEKRKYRNKVLSSHPAGPSSPTSMRRHRSLHEKRGHNAASYQKETSEHRVTFLDSVRPSSPIYCFVSELNFTKISSQLFNNPSSRKSALLIQALRQQITVTSSKEYANRAISIFAEKDVLCLKNRKQSLIAMILMGTDNGFEVKEQLCRFVNAIASFKAGRTYMLAVGGGKEMFIQLMSALKARRIHGSAQDHAVAAIEKLSVRPSVCRELLSLGFFDWLLPMIDTGRLSPYGAEFCAALLLNLTLSTNSPALLARHADQMLSAMASLLRMKNTGVCPLINGALYAAFAFGRIRARARETKFEVHLQAKLERVDCAMDQLHIPFLLKQMRGETEMVRVPSSNTENEEDTGLDHCESEIESTDQLRPIGAELAGARLLLAKVICPSADTIALPGSSLHYEEEKKKEAEEEERERGGGPPGTVHSRLRNKVRRANTKIGMSRPLSRSEPRRINSAASQATFTVEQEARKPLTQPVALSQLAIALKTATEKEKENMAEPIVESKESKTTGRATARRTGKETHRGGEPSSPTKEDSKSLNNSKGSRELSTLLSSPSKSGKVLQKSNSIVKESREERRSDDRKDEKKIEEKKVEDKRDEKPLRSSRRVPLKVMMKEDDKEKKESSSSPPYFPPPVPLDLLGEMATPVSGNVPNRIPGDANALDYISVFGSRPKVPRTPDKEKKSTTVLLY</sequence>
<dbReference type="InterPro" id="IPR016024">
    <property type="entry name" value="ARM-type_fold"/>
</dbReference>
<dbReference type="GO" id="GO:0060271">
    <property type="term" value="P:cilium assembly"/>
    <property type="evidence" value="ECO:0007669"/>
    <property type="project" value="InterPro"/>
</dbReference>
<proteinExistence type="predicted"/>
<dbReference type="InterPro" id="IPR040369">
    <property type="entry name" value="ARMC9"/>
</dbReference>
<feature type="domain" description="LisH" evidence="5">
    <location>
        <begin position="288"/>
        <end position="404"/>
    </location>
</feature>
<evidence type="ECO:0000256" key="1">
    <source>
        <dbReference type="ARBA" id="ARBA00004120"/>
    </source>
</evidence>
<name>A0AAN4ZAJ7_9BILA</name>
<keyword evidence="2" id="KW-0970">Cilium biogenesis/degradation</keyword>
<evidence type="ECO:0000313" key="6">
    <source>
        <dbReference type="EMBL" id="GMR34287.1"/>
    </source>
</evidence>
<accession>A0AAN4ZAJ7</accession>
<organism evidence="6 7">
    <name type="scientific">Pristionchus mayeri</name>
    <dbReference type="NCBI Taxonomy" id="1317129"/>
    <lineage>
        <taxon>Eukaryota</taxon>
        <taxon>Metazoa</taxon>
        <taxon>Ecdysozoa</taxon>
        <taxon>Nematoda</taxon>
        <taxon>Chromadorea</taxon>
        <taxon>Rhabditida</taxon>
        <taxon>Rhabditina</taxon>
        <taxon>Diplogasteromorpha</taxon>
        <taxon>Diplogasteroidea</taxon>
        <taxon>Neodiplogasteridae</taxon>
        <taxon>Pristionchus</taxon>
    </lineage>
</organism>
<feature type="compositionally biased region" description="Polar residues" evidence="4">
    <location>
        <begin position="527"/>
        <end position="536"/>
    </location>
</feature>
<evidence type="ECO:0000256" key="3">
    <source>
        <dbReference type="ARBA" id="ARBA00023273"/>
    </source>
</evidence>
<keyword evidence="7" id="KW-1185">Reference proteome</keyword>
<gene>
    <name evidence="6" type="ORF">PMAYCL1PPCAC_04482</name>
</gene>
<dbReference type="InterPro" id="IPR048959">
    <property type="entry name" value="ARMC9_ARM_dom"/>
</dbReference>
<feature type="compositionally biased region" description="Polar residues" evidence="4">
    <location>
        <begin position="609"/>
        <end position="639"/>
    </location>
</feature>
<dbReference type="InterPro" id="IPR011989">
    <property type="entry name" value="ARM-like"/>
</dbReference>
<feature type="region of interest" description="Disordered" evidence="4">
    <location>
        <begin position="469"/>
        <end position="543"/>
    </location>
</feature>
<dbReference type="AlphaFoldDB" id="A0AAN4ZAJ7"/>
<evidence type="ECO:0000256" key="4">
    <source>
        <dbReference type="SAM" id="MobiDB-lite"/>
    </source>
</evidence>
<evidence type="ECO:0000313" key="7">
    <source>
        <dbReference type="Proteomes" id="UP001328107"/>
    </source>
</evidence>
<reference evidence="7" key="1">
    <citation type="submission" date="2022-10" db="EMBL/GenBank/DDBJ databases">
        <title>Genome assembly of Pristionchus species.</title>
        <authorList>
            <person name="Yoshida K."/>
            <person name="Sommer R.J."/>
        </authorList>
    </citation>
    <scope>NUCLEOTIDE SEQUENCE [LARGE SCALE GENOMIC DNA]</scope>
    <source>
        <strain evidence="7">RS5460</strain>
    </source>
</reference>
<feature type="region of interest" description="Disordered" evidence="4">
    <location>
        <begin position="561"/>
        <end position="713"/>
    </location>
</feature>
<comment type="subcellular location">
    <subcellularLocation>
        <location evidence="1">Cytoplasm</location>
        <location evidence="1">Cytoskeleton</location>
        <location evidence="1">Cilium basal body</location>
    </subcellularLocation>
</comment>
<dbReference type="SUPFAM" id="SSF48371">
    <property type="entry name" value="ARM repeat"/>
    <property type="match status" value="1"/>
</dbReference>
<evidence type="ECO:0000256" key="2">
    <source>
        <dbReference type="ARBA" id="ARBA00022794"/>
    </source>
</evidence>
<feature type="compositionally biased region" description="Basic residues" evidence="4">
    <location>
        <begin position="498"/>
        <end position="508"/>
    </location>
</feature>